<evidence type="ECO:0000313" key="3">
    <source>
        <dbReference type="Proteomes" id="UP001341281"/>
    </source>
</evidence>
<dbReference type="EMBL" id="CP144752">
    <property type="protein sequence ID" value="WVZ88345.1"/>
    <property type="molecule type" value="Genomic_DNA"/>
</dbReference>
<feature type="region of interest" description="Disordered" evidence="1">
    <location>
        <begin position="426"/>
        <end position="446"/>
    </location>
</feature>
<dbReference type="Proteomes" id="UP001341281">
    <property type="component" value="Chromosome 08"/>
</dbReference>
<sequence length="510" mass="51343">MASSEFSPPNPDWEPPADGGGEPRHELWRPGSGSSVPDHLDVEGPDDGDGDGLHLGDGELLAEADAEPRLEDGVPVEALGHEGSAGPREPSLGAEGVVVGAPDARHAAHGVGVVHDARAAGHVGAVGEHVGAGAELGVELHGREEAHVLVQHGVGVVQALEAVVGDVIPGGGGDLGAHGGGHGGVLGEEHEERGERGGDGVAAREEEADDDVAEVLVVDVDAVGRRRRPHEAGQEVVAVGDAELAALPDHGGGELVDERDGAPELPLGPHVEQALDLPQQRRRRRAAHRAEPRGGVEGAGELGHGHLALEAARVEAERDLADGVEGEAAEHVLQVDDDVAGVGGGGEGGEQPGLHLLRDDLVRVGAHGDAAELEAGHLALVAPGGAVDVEDAAAEEVAEERGEGGALGEVVEVGLEHVLDVGRVGGDGAAEDVDVDGGRGGGPEEVRVPVGEVGKVLGPGAGEARHTWQLHHGHRRTSSSTRPSAATQAAAAKNAMPAHCAAAAAQLGEE</sequence>
<reference evidence="2 3" key="1">
    <citation type="submission" date="2024-02" db="EMBL/GenBank/DDBJ databases">
        <title>High-quality chromosome-scale genome assembly of Pensacola bahiagrass (Paspalum notatum Flugge var. saurae).</title>
        <authorList>
            <person name="Vega J.M."/>
            <person name="Podio M."/>
            <person name="Orjuela J."/>
            <person name="Siena L.A."/>
            <person name="Pessino S.C."/>
            <person name="Combes M.C."/>
            <person name="Mariac C."/>
            <person name="Albertini E."/>
            <person name="Pupilli F."/>
            <person name="Ortiz J.P.A."/>
            <person name="Leblanc O."/>
        </authorList>
    </citation>
    <scope>NUCLEOTIDE SEQUENCE [LARGE SCALE GENOMIC DNA]</scope>
    <source>
        <strain evidence="2">R1</strain>
        <tissue evidence="2">Leaf</tissue>
    </source>
</reference>
<evidence type="ECO:0000256" key="1">
    <source>
        <dbReference type="SAM" id="MobiDB-lite"/>
    </source>
</evidence>
<evidence type="ECO:0000313" key="2">
    <source>
        <dbReference type="EMBL" id="WVZ88345.1"/>
    </source>
</evidence>
<feature type="compositionally biased region" description="Basic and acidic residues" evidence="1">
    <location>
        <begin position="187"/>
        <end position="205"/>
    </location>
</feature>
<keyword evidence="3" id="KW-1185">Reference proteome</keyword>
<feature type="region of interest" description="Disordered" evidence="1">
    <location>
        <begin position="176"/>
        <end position="209"/>
    </location>
</feature>
<feature type="region of interest" description="Disordered" evidence="1">
    <location>
        <begin position="278"/>
        <end position="301"/>
    </location>
</feature>
<protein>
    <submittedName>
        <fullName evidence="2">Uncharacterized protein</fullName>
    </submittedName>
</protein>
<accession>A0AAQ3X7S3</accession>
<name>A0AAQ3X7S3_PASNO</name>
<dbReference type="AlphaFoldDB" id="A0AAQ3X7S3"/>
<proteinExistence type="predicted"/>
<organism evidence="2 3">
    <name type="scientific">Paspalum notatum var. saurae</name>
    <dbReference type="NCBI Taxonomy" id="547442"/>
    <lineage>
        <taxon>Eukaryota</taxon>
        <taxon>Viridiplantae</taxon>
        <taxon>Streptophyta</taxon>
        <taxon>Embryophyta</taxon>
        <taxon>Tracheophyta</taxon>
        <taxon>Spermatophyta</taxon>
        <taxon>Magnoliopsida</taxon>
        <taxon>Liliopsida</taxon>
        <taxon>Poales</taxon>
        <taxon>Poaceae</taxon>
        <taxon>PACMAD clade</taxon>
        <taxon>Panicoideae</taxon>
        <taxon>Andropogonodae</taxon>
        <taxon>Paspaleae</taxon>
        <taxon>Paspalinae</taxon>
        <taxon>Paspalum</taxon>
    </lineage>
</organism>
<feature type="compositionally biased region" description="Gly residues" evidence="1">
    <location>
        <begin position="176"/>
        <end position="186"/>
    </location>
</feature>
<gene>
    <name evidence="2" type="ORF">U9M48_034878</name>
</gene>
<feature type="region of interest" description="Disordered" evidence="1">
    <location>
        <begin position="1"/>
        <end position="70"/>
    </location>
</feature>
<feature type="region of interest" description="Disordered" evidence="1">
    <location>
        <begin position="473"/>
        <end position="493"/>
    </location>
</feature>